<feature type="compositionally biased region" description="Polar residues" evidence="1">
    <location>
        <begin position="211"/>
        <end position="223"/>
    </location>
</feature>
<reference evidence="2 3" key="1">
    <citation type="submission" date="2016-04" db="EMBL/GenBank/DDBJ databases">
        <title>Genome sequence of Methanobrevibacter filiformis DSM 11501.</title>
        <authorList>
            <person name="Poehlein A."/>
            <person name="Seedorf H."/>
            <person name="Daniel R."/>
        </authorList>
    </citation>
    <scope>NUCLEOTIDE SEQUENCE [LARGE SCALE GENOMIC DNA]</scope>
    <source>
        <strain evidence="2 3">DSM 11501</strain>
    </source>
</reference>
<evidence type="ECO:0000313" key="3">
    <source>
        <dbReference type="Proteomes" id="UP000077066"/>
    </source>
</evidence>
<dbReference type="Proteomes" id="UP000077066">
    <property type="component" value="Unassembled WGS sequence"/>
</dbReference>
<feature type="compositionally biased region" description="Basic and acidic residues" evidence="1">
    <location>
        <begin position="199"/>
        <end position="210"/>
    </location>
</feature>
<accession>A0A165Z0A7</accession>
<comment type="caution">
    <text evidence="2">The sequence shown here is derived from an EMBL/GenBank/DDBJ whole genome shotgun (WGS) entry which is preliminary data.</text>
</comment>
<dbReference type="PATRIC" id="fig|55758.3.peg.2118"/>
<feature type="region of interest" description="Disordered" evidence="1">
    <location>
        <begin position="170"/>
        <end position="223"/>
    </location>
</feature>
<evidence type="ECO:0000313" key="2">
    <source>
        <dbReference type="EMBL" id="KZX10089.1"/>
    </source>
</evidence>
<dbReference type="Pfam" id="PF09885">
    <property type="entry name" value="DUF2112"/>
    <property type="match status" value="1"/>
</dbReference>
<dbReference type="OrthoDB" id="52584at2157"/>
<name>A0A165Z0A7_9EURY</name>
<keyword evidence="3" id="KW-1185">Reference proteome</keyword>
<proteinExistence type="predicted"/>
<gene>
    <name evidence="2" type="ORF">MBFIL_19000</name>
</gene>
<evidence type="ECO:0000256" key="1">
    <source>
        <dbReference type="SAM" id="MobiDB-lite"/>
    </source>
</evidence>
<organism evidence="2 3">
    <name type="scientific">Methanobrevibacter filiformis</name>
    <dbReference type="NCBI Taxonomy" id="55758"/>
    <lineage>
        <taxon>Archaea</taxon>
        <taxon>Methanobacteriati</taxon>
        <taxon>Methanobacteriota</taxon>
        <taxon>Methanomada group</taxon>
        <taxon>Methanobacteria</taxon>
        <taxon>Methanobacteriales</taxon>
        <taxon>Methanobacteriaceae</taxon>
        <taxon>Methanobrevibacter</taxon>
    </lineage>
</organism>
<protein>
    <recommendedName>
        <fullName evidence="4">Methanogenesis marker protein 5</fullName>
    </recommendedName>
</protein>
<dbReference type="EMBL" id="LWMT01000287">
    <property type="protein sequence ID" value="KZX10089.1"/>
    <property type="molecule type" value="Genomic_DNA"/>
</dbReference>
<dbReference type="STRING" id="55758.MBFIL_19000"/>
<dbReference type="AlphaFoldDB" id="A0A165Z0A7"/>
<dbReference type="NCBIfam" id="TIGR03271">
    <property type="entry name" value="methan_mark_5"/>
    <property type="match status" value="1"/>
</dbReference>
<sequence>MVKVALFPPNSLILADLIERKGHEPLALQKAVRKKVVDPEIDSPPMNITEDDPIQGLKYAAIEVPSGVRGRMSVIGPLIEEAEAAIIVDDAPFGFGCIGCARTNELSTFTLRKRRVPTIELKYPKSRDETMDMVNKINTFLDSLPKSNSTNEDIINTNNNTNNINNNINNINNNADNNPSNESTNDNLPEYNALEDSDSNLHEFNKESDKITGTSNPKTENGE</sequence>
<evidence type="ECO:0008006" key="4">
    <source>
        <dbReference type="Google" id="ProtNLM"/>
    </source>
</evidence>
<dbReference type="InterPro" id="IPR012356">
    <property type="entry name" value="Methan_mark_5"/>
</dbReference>
<feature type="compositionally biased region" description="Low complexity" evidence="1">
    <location>
        <begin position="170"/>
        <end position="185"/>
    </location>
</feature>